<dbReference type="Proteomes" id="UP001066276">
    <property type="component" value="Chromosome 4_2"/>
</dbReference>
<organism evidence="1 2">
    <name type="scientific">Pleurodeles waltl</name>
    <name type="common">Iberian ribbed newt</name>
    <dbReference type="NCBI Taxonomy" id="8319"/>
    <lineage>
        <taxon>Eukaryota</taxon>
        <taxon>Metazoa</taxon>
        <taxon>Chordata</taxon>
        <taxon>Craniata</taxon>
        <taxon>Vertebrata</taxon>
        <taxon>Euteleostomi</taxon>
        <taxon>Amphibia</taxon>
        <taxon>Batrachia</taxon>
        <taxon>Caudata</taxon>
        <taxon>Salamandroidea</taxon>
        <taxon>Salamandridae</taxon>
        <taxon>Pleurodelinae</taxon>
        <taxon>Pleurodeles</taxon>
    </lineage>
</organism>
<reference evidence="1" key="1">
    <citation type="journal article" date="2022" name="bioRxiv">
        <title>Sequencing and chromosome-scale assembly of the giantPleurodeles waltlgenome.</title>
        <authorList>
            <person name="Brown T."/>
            <person name="Elewa A."/>
            <person name="Iarovenko S."/>
            <person name="Subramanian E."/>
            <person name="Araus A.J."/>
            <person name="Petzold A."/>
            <person name="Susuki M."/>
            <person name="Suzuki K.-i.T."/>
            <person name="Hayashi T."/>
            <person name="Toyoda A."/>
            <person name="Oliveira C."/>
            <person name="Osipova E."/>
            <person name="Leigh N.D."/>
            <person name="Simon A."/>
            <person name="Yun M.H."/>
        </authorList>
    </citation>
    <scope>NUCLEOTIDE SEQUENCE</scope>
    <source>
        <strain evidence="1">20211129_DDA</strain>
        <tissue evidence="1">Liver</tissue>
    </source>
</reference>
<name>A0AAV7SAX6_PLEWA</name>
<evidence type="ECO:0000313" key="2">
    <source>
        <dbReference type="Proteomes" id="UP001066276"/>
    </source>
</evidence>
<protein>
    <submittedName>
        <fullName evidence="1">Uncharacterized protein</fullName>
    </submittedName>
</protein>
<gene>
    <name evidence="1" type="ORF">NDU88_001812</name>
</gene>
<keyword evidence="2" id="KW-1185">Reference proteome</keyword>
<sequence length="131" mass="14035">MTEQRARFQAKKLQWSRRRAPQPEAWAADLGTARERAVMGPLGPLLAAATSGGARLWLGRPLRVGDRGRAQSAAALGGVPALEAEILDVRGVRQTVSGSACDVEWRKAVEPRVADECTWALDCGCRAGTRG</sequence>
<dbReference type="EMBL" id="JANPWB010000008">
    <property type="protein sequence ID" value="KAJ1161325.1"/>
    <property type="molecule type" value="Genomic_DNA"/>
</dbReference>
<comment type="caution">
    <text evidence="1">The sequence shown here is derived from an EMBL/GenBank/DDBJ whole genome shotgun (WGS) entry which is preliminary data.</text>
</comment>
<dbReference type="AlphaFoldDB" id="A0AAV7SAX6"/>
<evidence type="ECO:0000313" key="1">
    <source>
        <dbReference type="EMBL" id="KAJ1161325.1"/>
    </source>
</evidence>
<accession>A0AAV7SAX6</accession>
<proteinExistence type="predicted"/>